<dbReference type="Proteomes" id="UP000284403">
    <property type="component" value="Unassembled WGS sequence"/>
</dbReference>
<organism evidence="3 4">
    <name type="scientific">Trypanosoma conorhini</name>
    <dbReference type="NCBI Taxonomy" id="83891"/>
    <lineage>
        <taxon>Eukaryota</taxon>
        <taxon>Discoba</taxon>
        <taxon>Euglenozoa</taxon>
        <taxon>Kinetoplastea</taxon>
        <taxon>Metakinetoplastina</taxon>
        <taxon>Trypanosomatida</taxon>
        <taxon>Trypanosomatidae</taxon>
        <taxon>Trypanosoma</taxon>
    </lineage>
</organism>
<dbReference type="PROSITE" id="PS50053">
    <property type="entry name" value="UBIQUITIN_2"/>
    <property type="match status" value="1"/>
</dbReference>
<dbReference type="GeneID" id="40313662"/>
<dbReference type="OrthoDB" id="259087at2759"/>
<feature type="compositionally biased region" description="Polar residues" evidence="1">
    <location>
        <begin position="113"/>
        <end position="122"/>
    </location>
</feature>
<sequence>MDSTIAQLIELVAIENQSPYLCSSPFTLNIDGKELDPDKTLSEYGITEHSRIDAIEKQDHLLHKENEKPLDWTVDEMTAECLNRSPYKEMGIQPLPNLAPRYEARPKGYFGRNNYSGMKQES</sequence>
<evidence type="ECO:0000313" key="4">
    <source>
        <dbReference type="Proteomes" id="UP000284403"/>
    </source>
</evidence>
<comment type="caution">
    <text evidence="3">The sequence shown here is derived from an EMBL/GenBank/DDBJ whole genome shotgun (WGS) entry which is preliminary data.</text>
</comment>
<proteinExistence type="predicted"/>
<gene>
    <name evidence="3" type="ORF">Tco025E_00051</name>
</gene>
<dbReference type="EMBL" id="MKKU01000001">
    <property type="protein sequence ID" value="RNF27667.1"/>
    <property type="molecule type" value="Genomic_DNA"/>
</dbReference>
<feature type="region of interest" description="Disordered" evidence="1">
    <location>
        <begin position="103"/>
        <end position="122"/>
    </location>
</feature>
<dbReference type="InterPro" id="IPR029071">
    <property type="entry name" value="Ubiquitin-like_domsf"/>
</dbReference>
<evidence type="ECO:0000259" key="2">
    <source>
        <dbReference type="PROSITE" id="PS50053"/>
    </source>
</evidence>
<dbReference type="AlphaFoldDB" id="A0A422QCH5"/>
<evidence type="ECO:0000256" key="1">
    <source>
        <dbReference type="SAM" id="MobiDB-lite"/>
    </source>
</evidence>
<dbReference type="RefSeq" id="XP_029232873.1">
    <property type="nucleotide sequence ID" value="XM_029367000.1"/>
</dbReference>
<keyword evidence="4" id="KW-1185">Reference proteome</keyword>
<protein>
    <recommendedName>
        <fullName evidence="2">Ubiquitin-like domain-containing protein</fullName>
    </recommendedName>
</protein>
<dbReference type="SUPFAM" id="SSF54236">
    <property type="entry name" value="Ubiquitin-like"/>
    <property type="match status" value="1"/>
</dbReference>
<accession>A0A422QCH5</accession>
<feature type="domain" description="Ubiquitin-like" evidence="2">
    <location>
        <begin position="1"/>
        <end position="58"/>
    </location>
</feature>
<dbReference type="CDD" id="cd17039">
    <property type="entry name" value="Ubl_ubiquitin_like"/>
    <property type="match status" value="1"/>
</dbReference>
<name>A0A422QCH5_9TRYP</name>
<evidence type="ECO:0000313" key="3">
    <source>
        <dbReference type="EMBL" id="RNF27667.1"/>
    </source>
</evidence>
<dbReference type="InterPro" id="IPR000626">
    <property type="entry name" value="Ubiquitin-like_dom"/>
</dbReference>
<reference evidence="3 4" key="1">
    <citation type="journal article" date="2018" name="BMC Genomics">
        <title>Genomic comparison of Trypanosoma conorhini and Trypanosoma rangeli to Trypanosoma cruzi strains of high and low virulence.</title>
        <authorList>
            <person name="Bradwell K.R."/>
            <person name="Koparde V.N."/>
            <person name="Matveyev A.V."/>
            <person name="Serrano M.G."/>
            <person name="Alves J.M."/>
            <person name="Parikh H."/>
            <person name="Huang B."/>
            <person name="Lee V."/>
            <person name="Espinosa-Alvarez O."/>
            <person name="Ortiz P.A."/>
            <person name="Costa-Martins A.G."/>
            <person name="Teixeira M.M."/>
            <person name="Buck G.A."/>
        </authorList>
    </citation>
    <scope>NUCLEOTIDE SEQUENCE [LARGE SCALE GENOMIC DNA]</scope>
    <source>
        <strain evidence="3 4">025E</strain>
    </source>
</reference>